<gene>
    <name evidence="4" type="ORF">ODALV1_LOCUS18455</name>
</gene>
<evidence type="ECO:0000259" key="3">
    <source>
        <dbReference type="PROSITE" id="PS50157"/>
    </source>
</evidence>
<organism evidence="4 5">
    <name type="scientific">Orchesella dallaii</name>
    <dbReference type="NCBI Taxonomy" id="48710"/>
    <lineage>
        <taxon>Eukaryota</taxon>
        <taxon>Metazoa</taxon>
        <taxon>Ecdysozoa</taxon>
        <taxon>Arthropoda</taxon>
        <taxon>Hexapoda</taxon>
        <taxon>Collembola</taxon>
        <taxon>Entomobryomorpha</taxon>
        <taxon>Entomobryoidea</taxon>
        <taxon>Orchesellidae</taxon>
        <taxon>Orchesellinae</taxon>
        <taxon>Orchesella</taxon>
    </lineage>
</organism>
<evidence type="ECO:0000313" key="4">
    <source>
        <dbReference type="EMBL" id="CAL8119234.1"/>
    </source>
</evidence>
<dbReference type="InterPro" id="IPR013087">
    <property type="entry name" value="Znf_C2H2_type"/>
</dbReference>
<dbReference type="PROSITE" id="PS00028">
    <property type="entry name" value="ZINC_FINGER_C2H2_1"/>
    <property type="match status" value="1"/>
</dbReference>
<evidence type="ECO:0000313" key="5">
    <source>
        <dbReference type="Proteomes" id="UP001642540"/>
    </source>
</evidence>
<dbReference type="EMBL" id="CAXLJM020000058">
    <property type="protein sequence ID" value="CAL8119234.1"/>
    <property type="molecule type" value="Genomic_DNA"/>
</dbReference>
<dbReference type="Proteomes" id="UP001642540">
    <property type="component" value="Unassembled WGS sequence"/>
</dbReference>
<feature type="region of interest" description="Disordered" evidence="2">
    <location>
        <begin position="64"/>
        <end position="91"/>
    </location>
</feature>
<keyword evidence="5" id="KW-1185">Reference proteome</keyword>
<reference evidence="4 5" key="1">
    <citation type="submission" date="2024-08" db="EMBL/GenBank/DDBJ databases">
        <authorList>
            <person name="Cucini C."/>
            <person name="Frati F."/>
        </authorList>
    </citation>
    <scope>NUCLEOTIDE SEQUENCE [LARGE SCALE GENOMIC DNA]</scope>
</reference>
<name>A0ABP1R3V0_9HEXA</name>
<proteinExistence type="predicted"/>
<dbReference type="PROSITE" id="PS50157">
    <property type="entry name" value="ZINC_FINGER_C2H2_2"/>
    <property type="match status" value="1"/>
</dbReference>
<sequence length="167" mass="19173">MTFQPHILKPPSIFTCETFSIHPVIWKIQKMPSSKGLENDPDAGVSFFDEAEVAAILRRGKLARNESRKQEDITDRKDLGNLDDEVPKQKSDDKPKEIICYRCPTKKIGTFINIQKFEFHIQRHATQDLFRCVTCERPFTSMTNCVAHETAVHGTMIPSHLLNDQMD</sequence>
<accession>A0ABP1R3V0</accession>
<evidence type="ECO:0000256" key="1">
    <source>
        <dbReference type="PROSITE-ProRule" id="PRU00042"/>
    </source>
</evidence>
<protein>
    <recommendedName>
        <fullName evidence="3">C2H2-type domain-containing protein</fullName>
    </recommendedName>
</protein>
<keyword evidence="1" id="KW-0862">Zinc</keyword>
<dbReference type="Gene3D" id="3.30.160.60">
    <property type="entry name" value="Classic Zinc Finger"/>
    <property type="match status" value="1"/>
</dbReference>
<keyword evidence="1" id="KW-0863">Zinc-finger</keyword>
<evidence type="ECO:0000256" key="2">
    <source>
        <dbReference type="SAM" id="MobiDB-lite"/>
    </source>
</evidence>
<comment type="caution">
    <text evidence="4">The sequence shown here is derived from an EMBL/GenBank/DDBJ whole genome shotgun (WGS) entry which is preliminary data.</text>
</comment>
<keyword evidence="1" id="KW-0479">Metal-binding</keyword>
<feature type="domain" description="C2H2-type" evidence="3">
    <location>
        <begin position="130"/>
        <end position="158"/>
    </location>
</feature>